<feature type="domain" description="DUF4440" evidence="1">
    <location>
        <begin position="12"/>
        <end position="120"/>
    </location>
</feature>
<dbReference type="InParanoid" id="W0RRA8"/>
<dbReference type="Proteomes" id="UP000019151">
    <property type="component" value="Plasmid 1"/>
</dbReference>
<evidence type="ECO:0000259" key="1">
    <source>
        <dbReference type="Pfam" id="PF14534"/>
    </source>
</evidence>
<keyword evidence="2" id="KW-0614">Plasmid</keyword>
<geneLocation type="plasmid" evidence="2 3">
    <name>1</name>
</geneLocation>
<dbReference type="KEGG" id="gba:J421_5315"/>
<dbReference type="HOGENOM" id="CLU_129336_0_1_0"/>
<keyword evidence="3" id="KW-1185">Reference proteome</keyword>
<dbReference type="RefSeq" id="WP_025414178.1">
    <property type="nucleotide sequence ID" value="NZ_CP007129.1"/>
</dbReference>
<dbReference type="SUPFAM" id="SSF54427">
    <property type="entry name" value="NTF2-like"/>
    <property type="match status" value="1"/>
</dbReference>
<name>W0RRA8_9BACT</name>
<organism evidence="2 3">
    <name type="scientific">Gemmatirosa kalamazoonensis</name>
    <dbReference type="NCBI Taxonomy" id="861299"/>
    <lineage>
        <taxon>Bacteria</taxon>
        <taxon>Pseudomonadati</taxon>
        <taxon>Gemmatimonadota</taxon>
        <taxon>Gemmatimonadia</taxon>
        <taxon>Gemmatimonadales</taxon>
        <taxon>Gemmatimonadaceae</taxon>
        <taxon>Gemmatirosa</taxon>
    </lineage>
</organism>
<dbReference type="InterPro" id="IPR032710">
    <property type="entry name" value="NTF2-like_dom_sf"/>
</dbReference>
<sequence>MSAIDSPEEVPAAFQSAWNAHDMSAFARLFQADATFVNRFAHYVLGVDAIVALRRPLHETIYRDSALENELIEATAISADAAIVHFWSRLRTGVAHPAGAHDIDTLILTVITRRDGQWRIQALENVTLANPRTGEAMLRENCPAAAAGPAS</sequence>
<gene>
    <name evidence="2" type="ORF">J421_5315</name>
</gene>
<evidence type="ECO:0000313" key="3">
    <source>
        <dbReference type="Proteomes" id="UP000019151"/>
    </source>
</evidence>
<dbReference type="NCBIfam" id="TIGR02246">
    <property type="entry name" value="SgcJ/EcaC family oxidoreductase"/>
    <property type="match status" value="1"/>
</dbReference>
<dbReference type="Gene3D" id="3.10.450.50">
    <property type="match status" value="1"/>
</dbReference>
<dbReference type="OrthoDB" id="122531at2"/>
<evidence type="ECO:0000313" key="2">
    <source>
        <dbReference type="EMBL" id="AHG92850.1"/>
    </source>
</evidence>
<dbReference type="EMBL" id="CP007129">
    <property type="protein sequence ID" value="AHG92850.1"/>
    <property type="molecule type" value="Genomic_DNA"/>
</dbReference>
<dbReference type="Pfam" id="PF14534">
    <property type="entry name" value="DUF4440"/>
    <property type="match status" value="1"/>
</dbReference>
<reference evidence="2 3" key="1">
    <citation type="journal article" date="2014" name="Genome Announc.">
        <title>Genome Sequence and Methylome of Soil Bacterium Gemmatirosa kalamazoonensis KBS708T, a Member of the Rarely Cultivated Gemmatimonadetes Phylum.</title>
        <authorList>
            <person name="Debruyn J.M."/>
            <person name="Radosevich M."/>
            <person name="Wommack K.E."/>
            <person name="Polson S.W."/>
            <person name="Hauser L.J."/>
            <person name="Fawaz M.N."/>
            <person name="Korlach J."/>
            <person name="Tsai Y.C."/>
        </authorList>
    </citation>
    <scope>NUCLEOTIDE SEQUENCE [LARGE SCALE GENOMIC DNA]</scope>
    <source>
        <strain evidence="2 3">KBS708</strain>
        <plasmid evidence="3">Plasmid 1</plasmid>
    </source>
</reference>
<dbReference type="InterPro" id="IPR011944">
    <property type="entry name" value="Steroid_delta5-4_isomerase"/>
</dbReference>
<protein>
    <recommendedName>
        <fullName evidence="1">DUF4440 domain-containing protein</fullName>
    </recommendedName>
</protein>
<dbReference type="AlphaFoldDB" id="W0RRA8"/>
<dbReference type="InterPro" id="IPR027843">
    <property type="entry name" value="DUF4440"/>
</dbReference>
<accession>W0RRA8</accession>
<proteinExistence type="predicted"/>